<feature type="region of interest" description="Disordered" evidence="2">
    <location>
        <begin position="34"/>
        <end position="57"/>
    </location>
</feature>
<evidence type="ECO:0008006" key="5">
    <source>
        <dbReference type="Google" id="ProtNLM"/>
    </source>
</evidence>
<organism evidence="3 4">
    <name type="scientific">Streblomastix strix</name>
    <dbReference type="NCBI Taxonomy" id="222440"/>
    <lineage>
        <taxon>Eukaryota</taxon>
        <taxon>Metamonada</taxon>
        <taxon>Preaxostyla</taxon>
        <taxon>Oxymonadida</taxon>
        <taxon>Streblomastigidae</taxon>
        <taxon>Streblomastix</taxon>
    </lineage>
</organism>
<accession>A0A5J4VMX4</accession>
<feature type="coiled-coil region" evidence="1">
    <location>
        <begin position="74"/>
        <end position="112"/>
    </location>
</feature>
<dbReference type="EMBL" id="SNRW01006101">
    <property type="protein sequence ID" value="KAA6383726.1"/>
    <property type="molecule type" value="Genomic_DNA"/>
</dbReference>
<proteinExistence type="predicted"/>
<name>A0A5J4VMX4_9EUKA</name>
<protein>
    <recommendedName>
        <fullName evidence="5">RRM domain-containing protein</fullName>
    </recommendedName>
</protein>
<dbReference type="OrthoDB" id="439808at2759"/>
<evidence type="ECO:0000256" key="2">
    <source>
        <dbReference type="SAM" id="MobiDB-lite"/>
    </source>
</evidence>
<dbReference type="AlphaFoldDB" id="A0A5J4VMX4"/>
<evidence type="ECO:0000313" key="4">
    <source>
        <dbReference type="Proteomes" id="UP000324800"/>
    </source>
</evidence>
<sequence length="312" mass="37347">VFQYEVHKRAHIEFESPEDATLIFNARKEKKIKFDGESDNDSDVDEDDEDDNSDDDDQKILVCYQEPFFGKSEKEKQQMIKKQLKQDYENEREKLLQDIELLEKLHIEIQEEIDSDIDPESKQLIEGIQVRKLRRGTKRWQLEEKFRQYNPNKYFIHVDKMDPRYDFASIKIQNPNQSIAAVTENDQTEFCGHIIDVQLKYKFMPSEKFKKWSDDEKDKKPKYNHVFFTNFENDFTLDEFLELLEDNHIEAQGGLVTLEVDIPNSCLAIAYILDQKQVDKTIRRLDNTHFGERIIHCHDIFGKKELKERKWE</sequence>
<reference evidence="3 4" key="1">
    <citation type="submission" date="2019-03" db="EMBL/GenBank/DDBJ databases">
        <title>Single cell metagenomics reveals metabolic interactions within the superorganism composed of flagellate Streblomastix strix and complex community of Bacteroidetes bacteria on its surface.</title>
        <authorList>
            <person name="Treitli S.C."/>
            <person name="Kolisko M."/>
            <person name="Husnik F."/>
            <person name="Keeling P."/>
            <person name="Hampl V."/>
        </authorList>
    </citation>
    <scope>NUCLEOTIDE SEQUENCE [LARGE SCALE GENOMIC DNA]</scope>
    <source>
        <strain evidence="3">ST1C</strain>
    </source>
</reference>
<dbReference type="Proteomes" id="UP000324800">
    <property type="component" value="Unassembled WGS sequence"/>
</dbReference>
<evidence type="ECO:0000313" key="3">
    <source>
        <dbReference type="EMBL" id="KAA6383726.1"/>
    </source>
</evidence>
<evidence type="ECO:0000256" key="1">
    <source>
        <dbReference type="SAM" id="Coils"/>
    </source>
</evidence>
<feature type="compositionally biased region" description="Acidic residues" evidence="2">
    <location>
        <begin position="37"/>
        <end position="57"/>
    </location>
</feature>
<keyword evidence="1" id="KW-0175">Coiled coil</keyword>
<dbReference type="InterPro" id="IPR035979">
    <property type="entry name" value="RBD_domain_sf"/>
</dbReference>
<dbReference type="SUPFAM" id="SSF54928">
    <property type="entry name" value="RNA-binding domain, RBD"/>
    <property type="match status" value="1"/>
</dbReference>
<comment type="caution">
    <text evidence="3">The sequence shown here is derived from an EMBL/GenBank/DDBJ whole genome shotgun (WGS) entry which is preliminary data.</text>
</comment>
<feature type="non-terminal residue" evidence="3">
    <location>
        <position position="1"/>
    </location>
</feature>
<dbReference type="GO" id="GO:0003676">
    <property type="term" value="F:nucleic acid binding"/>
    <property type="evidence" value="ECO:0007669"/>
    <property type="project" value="InterPro"/>
</dbReference>
<gene>
    <name evidence="3" type="ORF">EZS28_020748</name>
</gene>